<protein>
    <submittedName>
        <fullName evidence="1">Uncharacterized protein</fullName>
    </submittedName>
</protein>
<dbReference type="Proteomes" id="UP000241690">
    <property type="component" value="Unassembled WGS sequence"/>
</dbReference>
<accession>A0A2T4AJ59</accession>
<evidence type="ECO:0000313" key="2">
    <source>
        <dbReference type="Proteomes" id="UP000241690"/>
    </source>
</evidence>
<dbReference type="EMBL" id="KZ679678">
    <property type="protein sequence ID" value="PTB57124.1"/>
    <property type="molecule type" value="Genomic_DNA"/>
</dbReference>
<dbReference type="AlphaFoldDB" id="A0A2T4AJ59"/>
<dbReference type="GeneID" id="36623389"/>
<name>A0A2T4AJ59_TRIHA</name>
<gene>
    <name evidence="1" type="ORF">M431DRAFT_394887</name>
</gene>
<reference evidence="1 2" key="1">
    <citation type="submission" date="2016-07" db="EMBL/GenBank/DDBJ databases">
        <title>Multiple horizontal gene transfer events from other fungi enriched the ability of initially mycotrophic Trichoderma (Ascomycota) to feed on dead plant biomass.</title>
        <authorList>
            <consortium name="DOE Joint Genome Institute"/>
            <person name="Aerts A."/>
            <person name="Atanasova L."/>
            <person name="Chenthamara K."/>
            <person name="Zhang J."/>
            <person name="Grujic M."/>
            <person name="Henrissat B."/>
            <person name="Kuo A."/>
            <person name="Salamov A."/>
            <person name="Lipzen A."/>
            <person name="Labutti K."/>
            <person name="Barry K."/>
            <person name="Miao Y."/>
            <person name="Rahimi M.J."/>
            <person name="Shen Q."/>
            <person name="Grigoriev I.V."/>
            <person name="Kubicek C.P."/>
            <person name="Druzhinina I.S."/>
        </authorList>
    </citation>
    <scope>NUCLEOTIDE SEQUENCE [LARGE SCALE GENOMIC DNA]</scope>
    <source>
        <strain evidence="1 2">CBS 226.95</strain>
    </source>
</reference>
<keyword evidence="2" id="KW-1185">Reference proteome</keyword>
<organism evidence="1 2">
    <name type="scientific">Trichoderma harzianum CBS 226.95</name>
    <dbReference type="NCBI Taxonomy" id="983964"/>
    <lineage>
        <taxon>Eukaryota</taxon>
        <taxon>Fungi</taxon>
        <taxon>Dikarya</taxon>
        <taxon>Ascomycota</taxon>
        <taxon>Pezizomycotina</taxon>
        <taxon>Sordariomycetes</taxon>
        <taxon>Hypocreomycetidae</taxon>
        <taxon>Hypocreales</taxon>
        <taxon>Hypocreaceae</taxon>
        <taxon>Trichoderma</taxon>
    </lineage>
</organism>
<proteinExistence type="predicted"/>
<dbReference type="RefSeq" id="XP_024776801.1">
    <property type="nucleotide sequence ID" value="XM_024914823.1"/>
</dbReference>
<evidence type="ECO:0000313" key="1">
    <source>
        <dbReference type="EMBL" id="PTB57124.1"/>
    </source>
</evidence>
<sequence length="82" mass="9186">MRYRHVVVSLFLGSGREANENLVQGHDPVHMYCSVMALAVCRVAAGRRRLAVVKLYTYELSNRFDERDIVGGWRAACLCNGG</sequence>